<organism evidence="1 2">
    <name type="scientific">Vaccinium darrowii</name>
    <dbReference type="NCBI Taxonomy" id="229202"/>
    <lineage>
        <taxon>Eukaryota</taxon>
        <taxon>Viridiplantae</taxon>
        <taxon>Streptophyta</taxon>
        <taxon>Embryophyta</taxon>
        <taxon>Tracheophyta</taxon>
        <taxon>Spermatophyta</taxon>
        <taxon>Magnoliopsida</taxon>
        <taxon>eudicotyledons</taxon>
        <taxon>Gunneridae</taxon>
        <taxon>Pentapetalae</taxon>
        <taxon>asterids</taxon>
        <taxon>Ericales</taxon>
        <taxon>Ericaceae</taxon>
        <taxon>Vaccinioideae</taxon>
        <taxon>Vaccinieae</taxon>
        <taxon>Vaccinium</taxon>
    </lineage>
</organism>
<keyword evidence="2" id="KW-1185">Reference proteome</keyword>
<gene>
    <name evidence="1" type="ORF">Vadar_034734</name>
</gene>
<sequence>MWISLCHHNRTRNPLTGSSATGSIKKEDLENKLYAADSMENSDSSCSSELKDSSDTALQLVFVLSVNNDMSFLEHGGDYSLCDAIMSECSSNCSP</sequence>
<evidence type="ECO:0000313" key="2">
    <source>
        <dbReference type="Proteomes" id="UP000828048"/>
    </source>
</evidence>
<dbReference type="Proteomes" id="UP000828048">
    <property type="component" value="Chromosome 12"/>
</dbReference>
<dbReference type="EMBL" id="CM037162">
    <property type="protein sequence ID" value="KAH7864863.1"/>
    <property type="molecule type" value="Genomic_DNA"/>
</dbReference>
<proteinExistence type="predicted"/>
<comment type="caution">
    <text evidence="1">The sequence shown here is derived from an EMBL/GenBank/DDBJ whole genome shotgun (WGS) entry which is preliminary data.</text>
</comment>
<accession>A0ACB7ZG23</accession>
<reference evidence="1 2" key="1">
    <citation type="journal article" date="2021" name="Hortic Res">
        <title>High-quality reference genome and annotation aids understanding of berry development for evergreen blueberry (Vaccinium darrowii).</title>
        <authorList>
            <person name="Yu J."/>
            <person name="Hulse-Kemp A.M."/>
            <person name="Babiker E."/>
            <person name="Staton M."/>
        </authorList>
    </citation>
    <scope>NUCLEOTIDE SEQUENCE [LARGE SCALE GENOMIC DNA]</scope>
    <source>
        <strain evidence="2">cv. NJ 8807/NJ 8810</strain>
        <tissue evidence="1">Young leaf</tissue>
    </source>
</reference>
<name>A0ACB7ZG23_9ERIC</name>
<protein>
    <submittedName>
        <fullName evidence="1">Uncharacterized protein</fullName>
    </submittedName>
</protein>
<evidence type="ECO:0000313" key="1">
    <source>
        <dbReference type="EMBL" id="KAH7864863.1"/>
    </source>
</evidence>